<name>A0ABS6JWE4_9BACI</name>
<reference evidence="1 2" key="1">
    <citation type="submission" date="2021-06" db="EMBL/GenBank/DDBJ databases">
        <title>Bacillus sp. RD4P76, an endophyte from a halophyte.</title>
        <authorList>
            <person name="Sun J.-Q."/>
        </authorList>
    </citation>
    <scope>NUCLEOTIDE SEQUENCE [LARGE SCALE GENOMIC DNA]</scope>
    <source>
        <strain evidence="1 2">JCM 17098</strain>
    </source>
</reference>
<dbReference type="Pfam" id="PF13076">
    <property type="entry name" value="Fur_reg_FbpA"/>
    <property type="match status" value="1"/>
</dbReference>
<dbReference type="EMBL" id="JAHQCR010000063">
    <property type="protein sequence ID" value="MBU9722884.1"/>
    <property type="molecule type" value="Genomic_DNA"/>
</dbReference>
<organism evidence="1 2">
    <name type="scientific">Evansella alkalicola</name>
    <dbReference type="NCBI Taxonomy" id="745819"/>
    <lineage>
        <taxon>Bacteria</taxon>
        <taxon>Bacillati</taxon>
        <taxon>Bacillota</taxon>
        <taxon>Bacilli</taxon>
        <taxon>Bacillales</taxon>
        <taxon>Bacillaceae</taxon>
        <taxon>Evansella</taxon>
    </lineage>
</organism>
<proteinExistence type="predicted"/>
<sequence>MSKHFREAIKMKKNYLINQLIKLGIYKKRDTHLYELTLSELEEEYEAITKADFTSVG</sequence>
<protein>
    <submittedName>
        <fullName evidence="1">Fur-regulated basic protein FbpA</fullName>
    </submittedName>
</protein>
<dbReference type="Proteomes" id="UP000790580">
    <property type="component" value="Unassembled WGS sequence"/>
</dbReference>
<keyword evidence="2" id="KW-1185">Reference proteome</keyword>
<evidence type="ECO:0000313" key="1">
    <source>
        <dbReference type="EMBL" id="MBU9722884.1"/>
    </source>
</evidence>
<comment type="caution">
    <text evidence="1">The sequence shown here is derived from an EMBL/GenBank/DDBJ whole genome shotgun (WGS) entry which is preliminary data.</text>
</comment>
<dbReference type="RefSeq" id="WP_088073635.1">
    <property type="nucleotide sequence ID" value="NZ_JAHQCR010000063.1"/>
</dbReference>
<evidence type="ECO:0000313" key="2">
    <source>
        <dbReference type="Proteomes" id="UP000790580"/>
    </source>
</evidence>
<accession>A0ABS6JWE4</accession>
<gene>
    <name evidence="1" type="primary">fbpA</name>
    <name evidence="1" type="ORF">KS407_15815</name>
</gene>
<dbReference type="InterPro" id="IPR025072">
    <property type="entry name" value="Fur_reg_FbpA"/>
</dbReference>